<dbReference type="EMBL" id="MT141728">
    <property type="protein sequence ID" value="QJA69689.1"/>
    <property type="molecule type" value="Genomic_DNA"/>
</dbReference>
<accession>A0A6M3JHP2</accession>
<sequence length="75" mass="8869">MDKEEFEKARGQFRLALNGVFIPFEHYGHSVFISGAIYQIMKLLEVYTDRIAGVDRPYPQYKNSSRYQDIYRADD</sequence>
<reference evidence="1" key="1">
    <citation type="submission" date="2020-03" db="EMBL/GenBank/DDBJ databases">
        <title>The deep terrestrial virosphere.</title>
        <authorList>
            <person name="Holmfeldt K."/>
            <person name="Nilsson E."/>
            <person name="Simone D."/>
            <person name="Lopez-Fernandez M."/>
            <person name="Wu X."/>
            <person name="de Brujin I."/>
            <person name="Lundin D."/>
            <person name="Andersson A."/>
            <person name="Bertilsson S."/>
            <person name="Dopson M."/>
        </authorList>
    </citation>
    <scope>NUCLEOTIDE SEQUENCE</scope>
    <source>
        <strain evidence="1">MM415A04363</strain>
    </source>
</reference>
<protein>
    <submittedName>
        <fullName evidence="1">Uncharacterized protein</fullName>
    </submittedName>
</protein>
<gene>
    <name evidence="1" type="ORF">MM415A04363_0005</name>
</gene>
<organism evidence="1">
    <name type="scientific">viral metagenome</name>
    <dbReference type="NCBI Taxonomy" id="1070528"/>
    <lineage>
        <taxon>unclassified sequences</taxon>
        <taxon>metagenomes</taxon>
        <taxon>organismal metagenomes</taxon>
    </lineage>
</organism>
<evidence type="ECO:0000313" key="1">
    <source>
        <dbReference type="EMBL" id="QJA69689.1"/>
    </source>
</evidence>
<dbReference type="AlphaFoldDB" id="A0A6M3JHP2"/>
<proteinExistence type="predicted"/>
<name>A0A6M3JHP2_9ZZZZ</name>